<keyword evidence="1" id="KW-1133">Transmembrane helix</keyword>
<protein>
    <submittedName>
        <fullName evidence="2">O-Antigen ligase</fullName>
    </submittedName>
</protein>
<proteinExistence type="predicted"/>
<dbReference type="Proteomes" id="UP000243406">
    <property type="component" value="Unassembled WGS sequence"/>
</dbReference>
<keyword evidence="3" id="KW-1185">Reference proteome</keyword>
<feature type="transmembrane region" description="Helical" evidence="1">
    <location>
        <begin position="307"/>
        <end position="330"/>
    </location>
</feature>
<feature type="transmembrane region" description="Helical" evidence="1">
    <location>
        <begin position="275"/>
        <end position="295"/>
    </location>
</feature>
<evidence type="ECO:0000313" key="3">
    <source>
        <dbReference type="Proteomes" id="UP000243406"/>
    </source>
</evidence>
<sequence>MVSTSKKRLNNDTRINQNALKTSHIYFDLFKILPLLLIVGILPFIIRLKLVPLEGPFYEFWNGQSINPDFFTYYKQIFIYVVTAWALLHTFLFTKKIKFTKAYYFMGAYGFLVILSTIFSKYPQIALHGFNERREGMWIILCYLLLMFSTINLVETEKQIKAIIYTLGASGAIISLISIFQYFGMDIFTTEFAKNIMISSEIQSQVKDFNIKFGEKYSYGVFYNPNYLGGYISFYALLMLSFAIISNNIRERALFAVFFILSMFALYGSRSEAGVLGIVGAIGLLILVFTARYIIKDKPKEEHKKLLLTRFLPILLSLIILPVSLSYIPISDNPLTRIRTEAVTLFQPSDLKGKDYKEIGPINDIKQIDEKTIELKIYGKVTRLNVDKDMNLNLIDDNHKLLFNLKIEGEKQSSGHILGITEYPCYINIVDKGNSNYSIHYYYNDRTWEKLDFLVSNGELSFTTPSFRKVDIQKDLYAKHIGFEERGKLASGRGYIWSRSIPLVFSNIIVGSGQDTFITEFPQYDIFGRQAENMPQYYWNILTDKPHNTFIQIGIHSGLISLLILLTGIVLLIFKSIKSSLNEGNINITIAIFSSAILGFLLSSVFNDSILAITPMIYILLGINVLGIIKSNN</sequence>
<organism evidence="2 3">
    <name type="scientific">Acetoanaerobium noterae</name>
    <dbReference type="NCBI Taxonomy" id="745369"/>
    <lineage>
        <taxon>Bacteria</taxon>
        <taxon>Bacillati</taxon>
        <taxon>Bacillota</taxon>
        <taxon>Clostridia</taxon>
        <taxon>Peptostreptococcales</taxon>
        <taxon>Filifactoraceae</taxon>
        <taxon>Acetoanaerobium</taxon>
    </lineage>
</organism>
<feature type="transmembrane region" description="Helical" evidence="1">
    <location>
        <begin position="227"/>
        <end position="246"/>
    </location>
</feature>
<feature type="transmembrane region" description="Helical" evidence="1">
    <location>
        <begin position="253"/>
        <end position="269"/>
    </location>
</feature>
<feature type="transmembrane region" description="Helical" evidence="1">
    <location>
        <begin position="162"/>
        <end position="183"/>
    </location>
</feature>
<accession>A0A1T5AZR3</accession>
<evidence type="ECO:0000256" key="1">
    <source>
        <dbReference type="SAM" id="Phobius"/>
    </source>
</evidence>
<dbReference type="AlphaFoldDB" id="A0A1T5AZR3"/>
<feature type="transmembrane region" description="Helical" evidence="1">
    <location>
        <begin position="586"/>
        <end position="604"/>
    </location>
</feature>
<keyword evidence="1" id="KW-0812">Transmembrane</keyword>
<feature type="transmembrane region" description="Helical" evidence="1">
    <location>
        <begin position="610"/>
        <end position="629"/>
    </location>
</feature>
<evidence type="ECO:0000313" key="2">
    <source>
        <dbReference type="EMBL" id="SKB40250.1"/>
    </source>
</evidence>
<feature type="transmembrane region" description="Helical" evidence="1">
    <location>
        <begin position="103"/>
        <end position="124"/>
    </location>
</feature>
<dbReference type="InterPro" id="IPR051533">
    <property type="entry name" value="WaaL-like"/>
</dbReference>
<feature type="transmembrane region" description="Helical" evidence="1">
    <location>
        <begin position="25"/>
        <end position="46"/>
    </location>
</feature>
<keyword evidence="1" id="KW-0472">Membrane</keyword>
<feature type="transmembrane region" description="Helical" evidence="1">
    <location>
        <begin position="136"/>
        <end position="155"/>
    </location>
</feature>
<feature type="transmembrane region" description="Helical" evidence="1">
    <location>
        <begin position="77"/>
        <end position="94"/>
    </location>
</feature>
<gene>
    <name evidence="2" type="ORF">SAMN02745120_1298</name>
</gene>
<dbReference type="PANTHER" id="PTHR37422:SF13">
    <property type="entry name" value="LIPOPOLYSACCHARIDE BIOSYNTHESIS PROTEIN PA4999-RELATED"/>
    <property type="match status" value="1"/>
</dbReference>
<feature type="transmembrane region" description="Helical" evidence="1">
    <location>
        <begin position="553"/>
        <end position="574"/>
    </location>
</feature>
<name>A0A1T5AZR3_9FIRM</name>
<reference evidence="3" key="1">
    <citation type="submission" date="2017-02" db="EMBL/GenBank/DDBJ databases">
        <authorList>
            <person name="Varghese N."/>
            <person name="Submissions S."/>
        </authorList>
    </citation>
    <scope>NUCLEOTIDE SEQUENCE [LARGE SCALE GENOMIC DNA]</scope>
    <source>
        <strain evidence="3">ATCC 35199</strain>
    </source>
</reference>
<keyword evidence="2" id="KW-0436">Ligase</keyword>
<dbReference type="EMBL" id="FUYN01000002">
    <property type="protein sequence ID" value="SKB40250.1"/>
    <property type="molecule type" value="Genomic_DNA"/>
</dbReference>
<dbReference type="PANTHER" id="PTHR37422">
    <property type="entry name" value="TEICHURONIC ACID BIOSYNTHESIS PROTEIN TUAE"/>
    <property type="match status" value="1"/>
</dbReference>
<dbReference type="GO" id="GO:0016874">
    <property type="term" value="F:ligase activity"/>
    <property type="evidence" value="ECO:0007669"/>
    <property type="project" value="UniProtKB-KW"/>
</dbReference>